<dbReference type="InterPro" id="IPR008508">
    <property type="entry name" value="Bax1"/>
</dbReference>
<dbReference type="Pfam" id="PF05626">
    <property type="entry name" value="DUF790"/>
    <property type="match status" value="1"/>
</dbReference>
<evidence type="ECO:0000313" key="1">
    <source>
        <dbReference type="EMBL" id="CDI04272.1"/>
    </source>
</evidence>
<dbReference type="OrthoDB" id="5292613at2"/>
<accession>W6M9J4</accession>
<reference evidence="1" key="1">
    <citation type="submission" date="2013-07" db="EMBL/GenBank/DDBJ databases">
        <authorList>
            <person name="McIlroy S."/>
        </authorList>
    </citation>
    <scope>NUCLEOTIDE SEQUENCE [LARGE SCALE GENOMIC DNA]</scope>
    <source>
        <strain evidence="1">Run_A_D11</strain>
    </source>
</reference>
<dbReference type="AlphaFoldDB" id="W6M9J4"/>
<dbReference type="Proteomes" id="UP000035760">
    <property type="component" value="Unassembled WGS sequence"/>
</dbReference>
<protein>
    <recommendedName>
        <fullName evidence="3">DUF790 family protein</fullName>
    </recommendedName>
</protein>
<comment type="caution">
    <text evidence="1">The sequence shown here is derived from an EMBL/GenBank/DDBJ whole genome shotgun (WGS) entry which is preliminary data.</text>
</comment>
<name>W6M9J4_9GAMM</name>
<keyword evidence="2" id="KW-1185">Reference proteome</keyword>
<dbReference type="PANTHER" id="PTHR39640">
    <property type="entry name" value="VNG6129C"/>
    <property type="match status" value="1"/>
</dbReference>
<dbReference type="RefSeq" id="WP_048676308.1">
    <property type="nucleotide sequence ID" value="NZ_CBTJ020000102.1"/>
</dbReference>
<evidence type="ECO:0008006" key="3">
    <source>
        <dbReference type="Google" id="ProtNLM"/>
    </source>
</evidence>
<dbReference type="STRING" id="1400863.BN873_90023"/>
<dbReference type="EMBL" id="CBTJ020000102">
    <property type="protein sequence ID" value="CDI04272.1"/>
    <property type="molecule type" value="Genomic_DNA"/>
</dbReference>
<organism evidence="1 2">
    <name type="scientific">Candidatus Competibacter denitrificans Run_A_D11</name>
    <dbReference type="NCBI Taxonomy" id="1400863"/>
    <lineage>
        <taxon>Bacteria</taxon>
        <taxon>Pseudomonadati</taxon>
        <taxon>Pseudomonadota</taxon>
        <taxon>Gammaproteobacteria</taxon>
        <taxon>Candidatus Competibacteraceae</taxon>
        <taxon>Candidatus Competibacter</taxon>
    </lineage>
</organism>
<reference evidence="1" key="2">
    <citation type="submission" date="2014-03" db="EMBL/GenBank/DDBJ databases">
        <title>Candidatus Competibacter-lineage genomes retrieved from metagenomes reveal functional metabolic diversity.</title>
        <authorList>
            <person name="McIlroy S.J."/>
            <person name="Albertsen M."/>
            <person name="Andresen E.K."/>
            <person name="Saunders A.M."/>
            <person name="Kristiansen R."/>
            <person name="Stokholm-Bjerregaard M."/>
            <person name="Nielsen K.L."/>
            <person name="Nielsen P.H."/>
        </authorList>
    </citation>
    <scope>NUCLEOTIDE SEQUENCE</scope>
    <source>
        <strain evidence="1">Run_A_D11</strain>
    </source>
</reference>
<proteinExistence type="predicted"/>
<sequence length="397" mass="45529">MLPSELLFSVKRGAQVYPRFLRREQHVWAEQVLRLLGEHRQRTRGELDAALRALEGDSPDYRIVRGFAHLALNAAEFALAIGELEPEALRREVFTRAAERGGYGEAQAREVLEDVAPRYRLEAETLREALYADLPENHLLVALPEFTADQLIDRYNLAQAQGLLYSALYLRLTAHRNVPGEYRRLFQHLKFHGLMYAVEGHLDDGYQIYVDGPASLFKQTRKYGLQMAMFLPALLRVSRWEMEAVLQRDGAEFSYRLDSQSPLKPLQKPPPAYDSLLEETFARRWEKLGTPWTLEREVEIVDLKGTVFVPDFALRHPDGRLVHVEIMGFWHPDYLRRKLEKLRRAAMPDLIVAVSDRLNAGADDFHDVPGPVIFFKGKLEPRQVLAILEPATGISLI</sequence>
<dbReference type="PIRSF" id="PIRSF019435">
    <property type="entry name" value="UCP019435"/>
    <property type="match status" value="1"/>
</dbReference>
<dbReference type="PANTHER" id="PTHR39640:SF1">
    <property type="entry name" value="DUF790 FAMILY PROTEIN"/>
    <property type="match status" value="1"/>
</dbReference>
<evidence type="ECO:0000313" key="2">
    <source>
        <dbReference type="Proteomes" id="UP000035760"/>
    </source>
</evidence>
<gene>
    <name evidence="1" type="ORF">BN873_90023</name>
</gene>